<dbReference type="Proteomes" id="UP001500420">
    <property type="component" value="Unassembled WGS sequence"/>
</dbReference>
<gene>
    <name evidence="1" type="ORF">GCM10009020_34410</name>
</gene>
<dbReference type="InterPro" id="IPR014748">
    <property type="entry name" value="Enoyl-CoA_hydra_C"/>
</dbReference>
<sequence>MQIDDGPVRRITFDRPDVRNAMTAAVARELADALADLDPEEHDAVVITGEGDAFSAGGDIEAMAERAETTPEAYERVRTTLGRVAENALSAPVPIVAKVNGDAVGAGMSLTAISDFAYAGDSARFGATFVNVGLVPDMGATAILPRLIGLRKTKELAFTGDLVDANEAAEMDLVNETVPDDDLDDRVADLVETLRNRPTANIGLAKEAIHDNLGQPWRDGLRREARLQSMAYDTPAHDEGVDAFLNGRKPDFD</sequence>
<dbReference type="PANTHER" id="PTHR43459">
    <property type="entry name" value="ENOYL-COA HYDRATASE"/>
    <property type="match status" value="1"/>
</dbReference>
<comment type="caution">
    <text evidence="1">The sequence shown here is derived from an EMBL/GenBank/DDBJ whole genome shotgun (WGS) entry which is preliminary data.</text>
</comment>
<dbReference type="InterPro" id="IPR001753">
    <property type="entry name" value="Enoyl-CoA_hydra/iso"/>
</dbReference>
<dbReference type="Gene3D" id="3.90.226.10">
    <property type="entry name" value="2-enoyl-CoA Hydratase, Chain A, domain 1"/>
    <property type="match status" value="1"/>
</dbReference>
<dbReference type="SUPFAM" id="SSF52096">
    <property type="entry name" value="ClpP/crotonase"/>
    <property type="match status" value="1"/>
</dbReference>
<evidence type="ECO:0000313" key="2">
    <source>
        <dbReference type="Proteomes" id="UP001500420"/>
    </source>
</evidence>
<accession>A0AAV3TE41</accession>
<dbReference type="RefSeq" id="WP_343775719.1">
    <property type="nucleotide sequence ID" value="NZ_BAAADV010000008.1"/>
</dbReference>
<evidence type="ECO:0000313" key="1">
    <source>
        <dbReference type="EMBL" id="GAA0682293.1"/>
    </source>
</evidence>
<dbReference type="Gene3D" id="1.10.12.10">
    <property type="entry name" value="Lyase 2-enoyl-coa Hydratase, Chain A, domain 2"/>
    <property type="match status" value="1"/>
</dbReference>
<dbReference type="Pfam" id="PF00378">
    <property type="entry name" value="ECH_1"/>
    <property type="match status" value="1"/>
</dbReference>
<reference evidence="1 2" key="1">
    <citation type="journal article" date="2019" name="Int. J. Syst. Evol. Microbiol.">
        <title>The Global Catalogue of Microorganisms (GCM) 10K type strain sequencing project: providing services to taxonomists for standard genome sequencing and annotation.</title>
        <authorList>
            <consortium name="The Broad Institute Genomics Platform"/>
            <consortium name="The Broad Institute Genome Sequencing Center for Infectious Disease"/>
            <person name="Wu L."/>
            <person name="Ma J."/>
        </authorList>
    </citation>
    <scope>NUCLEOTIDE SEQUENCE [LARGE SCALE GENOMIC DNA]</scope>
    <source>
        <strain evidence="1 2">JCM 16328</strain>
    </source>
</reference>
<dbReference type="PANTHER" id="PTHR43459:SF1">
    <property type="entry name" value="EG:BACN32G11.4 PROTEIN"/>
    <property type="match status" value="1"/>
</dbReference>
<dbReference type="InterPro" id="IPR029045">
    <property type="entry name" value="ClpP/crotonase-like_dom_sf"/>
</dbReference>
<name>A0AAV3TE41_9EURY</name>
<proteinExistence type="predicted"/>
<dbReference type="AlphaFoldDB" id="A0AAV3TE41"/>
<dbReference type="EMBL" id="BAAADV010000008">
    <property type="protein sequence ID" value="GAA0682293.1"/>
    <property type="molecule type" value="Genomic_DNA"/>
</dbReference>
<organism evidence="1 2">
    <name type="scientific">Natronoarchaeum mannanilyticum</name>
    <dbReference type="NCBI Taxonomy" id="926360"/>
    <lineage>
        <taxon>Archaea</taxon>
        <taxon>Methanobacteriati</taxon>
        <taxon>Methanobacteriota</taxon>
        <taxon>Stenosarchaea group</taxon>
        <taxon>Halobacteria</taxon>
        <taxon>Halobacteriales</taxon>
        <taxon>Natronoarchaeaceae</taxon>
    </lineage>
</organism>
<protein>
    <submittedName>
        <fullName evidence="1">Crotonase/enoyl-CoA hydratase family protein</fullName>
    </submittedName>
</protein>
<dbReference type="CDD" id="cd06558">
    <property type="entry name" value="crotonase-like"/>
    <property type="match status" value="1"/>
</dbReference>
<keyword evidence="2" id="KW-1185">Reference proteome</keyword>